<organism evidence="2 3">
    <name type="scientific">Rotaria sordida</name>
    <dbReference type="NCBI Taxonomy" id="392033"/>
    <lineage>
        <taxon>Eukaryota</taxon>
        <taxon>Metazoa</taxon>
        <taxon>Spiralia</taxon>
        <taxon>Gnathifera</taxon>
        <taxon>Rotifera</taxon>
        <taxon>Eurotatoria</taxon>
        <taxon>Bdelloidea</taxon>
        <taxon>Philodinida</taxon>
        <taxon>Philodinidae</taxon>
        <taxon>Rotaria</taxon>
    </lineage>
</organism>
<feature type="transmembrane region" description="Helical" evidence="1">
    <location>
        <begin position="144"/>
        <end position="166"/>
    </location>
</feature>
<dbReference type="InterPro" id="IPR012677">
    <property type="entry name" value="Nucleotide-bd_a/b_plait_sf"/>
</dbReference>
<evidence type="ECO:0000313" key="3">
    <source>
        <dbReference type="Proteomes" id="UP000663889"/>
    </source>
</evidence>
<comment type="caution">
    <text evidence="2">The sequence shown here is derived from an EMBL/GenBank/DDBJ whole genome shotgun (WGS) entry which is preliminary data.</text>
</comment>
<dbReference type="InterPro" id="IPR035979">
    <property type="entry name" value="RBD_domain_sf"/>
</dbReference>
<dbReference type="Gene3D" id="3.30.70.330">
    <property type="match status" value="2"/>
</dbReference>
<evidence type="ECO:0008006" key="4">
    <source>
        <dbReference type="Google" id="ProtNLM"/>
    </source>
</evidence>
<proteinExistence type="predicted"/>
<keyword evidence="1" id="KW-0472">Membrane</keyword>
<gene>
    <name evidence="2" type="ORF">SEV965_LOCUS8606</name>
</gene>
<reference evidence="2" key="1">
    <citation type="submission" date="2021-02" db="EMBL/GenBank/DDBJ databases">
        <authorList>
            <person name="Nowell W R."/>
        </authorList>
    </citation>
    <scope>NUCLEOTIDE SEQUENCE</scope>
</reference>
<evidence type="ECO:0000256" key="1">
    <source>
        <dbReference type="SAM" id="Phobius"/>
    </source>
</evidence>
<keyword evidence="1" id="KW-1133">Transmembrane helix</keyword>
<dbReference type="AlphaFoldDB" id="A0A814DMZ1"/>
<dbReference type="Proteomes" id="UP000663889">
    <property type="component" value="Unassembled WGS sequence"/>
</dbReference>
<protein>
    <recommendedName>
        <fullName evidence="4">RRM domain-containing protein</fullName>
    </recommendedName>
</protein>
<dbReference type="GO" id="GO:0003676">
    <property type="term" value="F:nucleic acid binding"/>
    <property type="evidence" value="ECO:0007669"/>
    <property type="project" value="InterPro"/>
</dbReference>
<dbReference type="EMBL" id="CAJNOU010000321">
    <property type="protein sequence ID" value="CAF0957926.1"/>
    <property type="molecule type" value="Genomic_DNA"/>
</dbReference>
<name>A0A814DMZ1_9BILA</name>
<accession>A0A814DMZ1</accession>
<sequence length="443" mass="52259">MKNFEQKKSLNYKSKDEYTNQLDKIYEINLHGKFTVIVHRSFVRLHIRPTTYINPCYLYDLSSRCDSEMVLHSNLIDNYYLDENRKEKKRKSIHRKMRKLVTKYKKSIKENKTSTFIIHAFTTQKQNNYYKIPPVITEQEHSHYGFFVFLFVISIIILGFILWYVFIKLSQSPKSTIRPLSDDCDSDGGNDNDQYIYFMNNNKNKSESTTVYLGNTRTISNEYLLEYCSKFGLVLDCSRRLLSSEQTPLVDFTFVRFLNAQSSLKFLSTSPHILNNGISLDVRSFNDILHTAVPLYVDRKICIKNLPSNISLNDIKKYLRTFGTIKQSNSEINHNEEKNIYIEFESAATRNKLLKGKIKFHRIHDHILDILPLLRPTDVDLHKMEEQNISNSSTSINDPSTLIYLEREYNLKIREEFSLIDNEISELIKKTRQNYEQIRKIIQ</sequence>
<keyword evidence="1" id="KW-0812">Transmembrane</keyword>
<dbReference type="SUPFAM" id="SSF54928">
    <property type="entry name" value="RNA-binding domain, RBD"/>
    <property type="match status" value="1"/>
</dbReference>
<evidence type="ECO:0000313" key="2">
    <source>
        <dbReference type="EMBL" id="CAF0957926.1"/>
    </source>
</evidence>